<dbReference type="Proteomes" id="UP000230304">
    <property type="component" value="Unassembled WGS sequence"/>
</dbReference>
<accession>A0A2M7D8M6</accession>
<comment type="caution">
    <text evidence="1">The sequence shown here is derived from an EMBL/GenBank/DDBJ whole genome shotgun (WGS) entry which is preliminary data.</text>
</comment>
<reference evidence="2" key="1">
    <citation type="submission" date="2017-09" db="EMBL/GenBank/DDBJ databases">
        <title>Depth-based differentiation of microbial function through sediment-hosted aquifers and enrichment of novel symbionts in the deep terrestrial subsurface.</title>
        <authorList>
            <person name="Probst A.J."/>
            <person name="Ladd B."/>
            <person name="Jarett J.K."/>
            <person name="Geller-Mcgrath D.E."/>
            <person name="Sieber C.M.K."/>
            <person name="Emerson J.B."/>
            <person name="Anantharaman K."/>
            <person name="Thomas B.C."/>
            <person name="Malmstrom R."/>
            <person name="Stieglmeier M."/>
            <person name="Klingl A."/>
            <person name="Woyke T."/>
            <person name="Ryan C.M."/>
            <person name="Banfield J.F."/>
        </authorList>
    </citation>
    <scope>NUCLEOTIDE SEQUENCE [LARGE SCALE GENOMIC DNA]</scope>
</reference>
<proteinExistence type="predicted"/>
<name>A0A2M7D8M6_9BACT</name>
<sequence length="100" mass="11422">MADTEVKFRKKDLISLVWPVNTCYSTLIAGVPKGVTVDKVAGTWTFRGQTQKIGSRRYPCTEGIDYPIGVYDRTKIDHLDKMKDDAEWVQNRNRPTSLDD</sequence>
<gene>
    <name evidence="1" type="ORF">COS26_00370</name>
</gene>
<evidence type="ECO:0000313" key="2">
    <source>
        <dbReference type="Proteomes" id="UP000230304"/>
    </source>
</evidence>
<organism evidence="1 2">
    <name type="scientific">Candidatus Nealsonbacteria bacterium CG02_land_8_20_14_3_00_40_11</name>
    <dbReference type="NCBI Taxonomy" id="1974700"/>
    <lineage>
        <taxon>Bacteria</taxon>
        <taxon>Candidatus Nealsoniibacteriota</taxon>
    </lineage>
</organism>
<evidence type="ECO:0000313" key="1">
    <source>
        <dbReference type="EMBL" id="PIV43550.1"/>
    </source>
</evidence>
<dbReference type="EMBL" id="PEUA01000009">
    <property type="protein sequence ID" value="PIV43550.1"/>
    <property type="molecule type" value="Genomic_DNA"/>
</dbReference>
<protein>
    <submittedName>
        <fullName evidence="1">Uncharacterized protein</fullName>
    </submittedName>
</protein>
<dbReference type="AlphaFoldDB" id="A0A2M7D8M6"/>